<dbReference type="EMBL" id="JBBPBM010001007">
    <property type="protein sequence ID" value="KAK8488423.1"/>
    <property type="molecule type" value="Genomic_DNA"/>
</dbReference>
<accession>A0ABR2A5Z7</accession>
<sequence>MRELAESTGVAGVAIGFFLAVFLDFDGVAVLAEASWTGGKGTVESETVKECVVGLPGLVELLAKSSIGKVGKADIPLGTHPCHQFLPSTCFLGLTLYHAHLNKTLKRQENSKTNYIKRKKKTYEKENSLD</sequence>
<reference evidence="1 2" key="1">
    <citation type="journal article" date="2024" name="G3 (Bethesda)">
        <title>Genome assembly of Hibiscus sabdariffa L. provides insights into metabolisms of medicinal natural products.</title>
        <authorList>
            <person name="Kim T."/>
        </authorList>
    </citation>
    <scope>NUCLEOTIDE SEQUENCE [LARGE SCALE GENOMIC DNA]</scope>
    <source>
        <strain evidence="1">TK-2024</strain>
        <tissue evidence="1">Old leaves</tissue>
    </source>
</reference>
<comment type="caution">
    <text evidence="1">The sequence shown here is derived from an EMBL/GenBank/DDBJ whole genome shotgun (WGS) entry which is preliminary data.</text>
</comment>
<organism evidence="1 2">
    <name type="scientific">Hibiscus sabdariffa</name>
    <name type="common">roselle</name>
    <dbReference type="NCBI Taxonomy" id="183260"/>
    <lineage>
        <taxon>Eukaryota</taxon>
        <taxon>Viridiplantae</taxon>
        <taxon>Streptophyta</taxon>
        <taxon>Embryophyta</taxon>
        <taxon>Tracheophyta</taxon>
        <taxon>Spermatophyta</taxon>
        <taxon>Magnoliopsida</taxon>
        <taxon>eudicotyledons</taxon>
        <taxon>Gunneridae</taxon>
        <taxon>Pentapetalae</taxon>
        <taxon>rosids</taxon>
        <taxon>malvids</taxon>
        <taxon>Malvales</taxon>
        <taxon>Malvaceae</taxon>
        <taxon>Malvoideae</taxon>
        <taxon>Hibiscus</taxon>
    </lineage>
</organism>
<proteinExistence type="predicted"/>
<name>A0ABR2A5Z7_9ROSI</name>
<evidence type="ECO:0000313" key="1">
    <source>
        <dbReference type="EMBL" id="KAK8488423.1"/>
    </source>
</evidence>
<evidence type="ECO:0000313" key="2">
    <source>
        <dbReference type="Proteomes" id="UP001472677"/>
    </source>
</evidence>
<keyword evidence="2" id="KW-1185">Reference proteome</keyword>
<protein>
    <submittedName>
        <fullName evidence="1">Uncharacterized protein</fullName>
    </submittedName>
</protein>
<gene>
    <name evidence="1" type="ORF">V6N12_052441</name>
</gene>
<dbReference type="Proteomes" id="UP001472677">
    <property type="component" value="Unassembled WGS sequence"/>
</dbReference>